<feature type="transmembrane region" description="Helical" evidence="1">
    <location>
        <begin position="256"/>
        <end position="276"/>
    </location>
</feature>
<dbReference type="EMBL" id="LHYE01000008">
    <property type="protein sequence ID" value="KXB07435.1"/>
    <property type="molecule type" value="Genomic_DNA"/>
</dbReference>
<organism evidence="2 3">
    <name type="scientific">candidate division MSBL1 archaeon SCGC-AAA382A20</name>
    <dbReference type="NCBI Taxonomy" id="1698280"/>
    <lineage>
        <taxon>Archaea</taxon>
        <taxon>Methanobacteriati</taxon>
        <taxon>Methanobacteriota</taxon>
        <taxon>candidate division MSBL1</taxon>
    </lineage>
</organism>
<sequence>MTFRNIYTYFCKLAGKSKFLKNIQSPPDGLARNLKLSGLKVEPEEVCAFAFLGVLIGVSIIGIVFVAAFVYELSLISVLFLFPLPILLYFVIGWYPRWGTSKSANESLKVSPRLISYLAVFLKINPNLERAVAFSSNQNQSGVESFRSEIWKNSLGLYKTVEEALTEFSCKCEKDKGYFKRSIDLIKSSVSEGSKKARSEILDQAIKTVYEGVQNRLESFASSLQLPTILIYGIGVLLPLVLLAVMPVLSTTGFRINSASLGLVYCVFIPSVIWAIKKEILSDRPAVFASIEMPIKDNVKGAFLTCCLISLTSLTVVFFLDFSGKLSVLVMLWILTISISYFCHYSTRKTLQVREMNKKLEEELPNALTQLGNQFKNKEPPEVVFRKTAEITRGSEISKILEKTSANLKVGGMNVRKALFDSKEGSLREVYSGQVRHAFRMMTKLLDQSVQISGEAIIQISDHMEKISKVESSIRRTLRNIVNSMKSVTLFFAPMIASITVQIHELLSEKTKNLPFFGSGLKISSPNFLTVMGLYIIILTTILTFYIVEIESGQDKVMKRAKLAETLPVSMTVFTFGLLIGKQILSILIG</sequence>
<feature type="transmembrane region" description="Helical" evidence="1">
    <location>
        <begin position="326"/>
        <end position="344"/>
    </location>
</feature>
<evidence type="ECO:0000256" key="1">
    <source>
        <dbReference type="SAM" id="Phobius"/>
    </source>
</evidence>
<gene>
    <name evidence="2" type="ORF">AKJ51_01225</name>
</gene>
<evidence type="ECO:0000313" key="2">
    <source>
        <dbReference type="EMBL" id="KXB07435.1"/>
    </source>
</evidence>
<keyword evidence="1" id="KW-0812">Transmembrane</keyword>
<feature type="transmembrane region" description="Helical" evidence="1">
    <location>
        <begin position="527"/>
        <end position="548"/>
    </location>
</feature>
<protein>
    <recommendedName>
        <fullName evidence="4">Type II secretion system protein GspF domain-containing protein</fullName>
    </recommendedName>
</protein>
<accession>A0A133VLU4</accession>
<feature type="transmembrane region" description="Helical" evidence="1">
    <location>
        <begin position="569"/>
        <end position="589"/>
    </location>
</feature>
<keyword evidence="1" id="KW-1133">Transmembrane helix</keyword>
<proteinExistence type="predicted"/>
<evidence type="ECO:0000313" key="3">
    <source>
        <dbReference type="Proteomes" id="UP000070263"/>
    </source>
</evidence>
<feature type="transmembrane region" description="Helical" evidence="1">
    <location>
        <begin position="488"/>
        <end position="507"/>
    </location>
</feature>
<feature type="transmembrane region" description="Helical" evidence="1">
    <location>
        <begin position="75"/>
        <end position="95"/>
    </location>
</feature>
<evidence type="ECO:0008006" key="4">
    <source>
        <dbReference type="Google" id="ProtNLM"/>
    </source>
</evidence>
<feature type="transmembrane region" description="Helical" evidence="1">
    <location>
        <begin position="46"/>
        <end position="69"/>
    </location>
</feature>
<dbReference type="Proteomes" id="UP000070263">
    <property type="component" value="Unassembled WGS sequence"/>
</dbReference>
<dbReference type="AlphaFoldDB" id="A0A133VLU4"/>
<keyword evidence="1" id="KW-0472">Membrane</keyword>
<feature type="transmembrane region" description="Helical" evidence="1">
    <location>
        <begin position="301"/>
        <end position="320"/>
    </location>
</feature>
<keyword evidence="3" id="KW-1185">Reference proteome</keyword>
<reference evidence="2 3" key="1">
    <citation type="journal article" date="2016" name="Sci. Rep.">
        <title>Metabolic traits of an uncultured archaeal lineage -MSBL1- from brine pools of the Red Sea.</title>
        <authorList>
            <person name="Mwirichia R."/>
            <person name="Alam I."/>
            <person name="Rashid M."/>
            <person name="Vinu M."/>
            <person name="Ba-Alawi W."/>
            <person name="Anthony Kamau A."/>
            <person name="Kamanda Ngugi D."/>
            <person name="Goker M."/>
            <person name="Klenk H.P."/>
            <person name="Bajic V."/>
            <person name="Stingl U."/>
        </authorList>
    </citation>
    <scope>NUCLEOTIDE SEQUENCE [LARGE SCALE GENOMIC DNA]</scope>
    <source>
        <strain evidence="2">SCGC-AAA382A20</strain>
    </source>
</reference>
<comment type="caution">
    <text evidence="2">The sequence shown here is derived from an EMBL/GenBank/DDBJ whole genome shotgun (WGS) entry which is preliminary data.</text>
</comment>
<name>A0A133VLU4_9EURY</name>
<feature type="transmembrane region" description="Helical" evidence="1">
    <location>
        <begin position="229"/>
        <end position="250"/>
    </location>
</feature>